<proteinExistence type="predicted"/>
<sequence>MNLKEPLITNTTKILKARKLKFPKTNLILRTYFALFKIVFPQEQHFKNYLLEQITTSAKKLSFD</sequence>
<evidence type="ECO:0000313" key="2">
    <source>
        <dbReference type="Proteomes" id="UP000184071"/>
    </source>
</evidence>
<gene>
    <name evidence="1" type="ORF">SAMN05443663_101458</name>
</gene>
<dbReference type="Proteomes" id="UP000184071">
    <property type="component" value="Unassembled WGS sequence"/>
</dbReference>
<dbReference type="STRING" id="370979.SAMN05443663_101458"/>
<dbReference type="AlphaFoldDB" id="A0A1M5FEU4"/>
<evidence type="ECO:0000313" key="1">
    <source>
        <dbReference type="EMBL" id="SHF89996.1"/>
    </source>
</evidence>
<reference evidence="2" key="1">
    <citation type="submission" date="2016-11" db="EMBL/GenBank/DDBJ databases">
        <authorList>
            <person name="Varghese N."/>
            <person name="Submissions S."/>
        </authorList>
    </citation>
    <scope>NUCLEOTIDE SEQUENCE [LARGE SCALE GENOMIC DNA]</scope>
    <source>
        <strain evidence="2">DSM 17963</strain>
    </source>
</reference>
<dbReference type="EMBL" id="FQWC01000001">
    <property type="protein sequence ID" value="SHF89996.1"/>
    <property type="molecule type" value="Genomic_DNA"/>
</dbReference>
<organism evidence="1 2">
    <name type="scientific">Flavobacterium defluvii</name>
    <dbReference type="NCBI Taxonomy" id="370979"/>
    <lineage>
        <taxon>Bacteria</taxon>
        <taxon>Pseudomonadati</taxon>
        <taxon>Bacteroidota</taxon>
        <taxon>Flavobacteriia</taxon>
        <taxon>Flavobacteriales</taxon>
        <taxon>Flavobacteriaceae</taxon>
        <taxon>Flavobacterium</taxon>
    </lineage>
</organism>
<protein>
    <submittedName>
        <fullName evidence="1">Uncharacterized protein</fullName>
    </submittedName>
</protein>
<name>A0A1M5FEU4_9FLAO</name>
<keyword evidence="2" id="KW-1185">Reference proteome</keyword>
<accession>A0A1M5FEU4</accession>